<sequence length="408" mass="45379">MAPFRAEHMGSLLRPPALTAQRLRLDGQNSLAIAADPTLNALEDAAIKDIVQRQMAWGFRGLTDGEFRRHQFWGTFFPGLQGFEEIDLPDWSMFRTYVPDIGAFSNPHKYPNLTKSAESGHRPGESLVCIGKIKHTGSQYLREWSFLKSLVPPDRVCDLKLTLPAPEWYHLRYKPGAAYSSAIYANDGEYFADIAAAYRTELAALYDAGVRNVTIDDPNLAYFCSEAMLDGFKAAGEDAQALFEAYIKLYNDCLSERPADMHVGLHLCRGNFSYSRHFSSGGYERVAERLFREVSVDTFFLEYDTERAGGFEPLVHVPAGKNVVLGVVSSKHGRLEDVCELKARVHKAAGFMAKGAGQTVEQALQRMGVSPQCGFASHHLGNAVTEADMEAKMKLVRQLANEIWPGED</sequence>
<feature type="domain" description="Cobalamin-independent methionine synthase MetE C-terminal/archaeal" evidence="1">
    <location>
        <begin position="190"/>
        <end position="384"/>
    </location>
</feature>
<dbReference type="OrthoDB" id="7772923at2759"/>
<dbReference type="AlphaFoldDB" id="A0A0F4ZF84"/>
<dbReference type="InterPro" id="IPR002629">
    <property type="entry name" value="Met_Synth_C/arc"/>
</dbReference>
<gene>
    <name evidence="2" type="ORF">TD95_000279</name>
</gene>
<organism evidence="2 3">
    <name type="scientific">Thielaviopsis punctulata</name>
    <dbReference type="NCBI Taxonomy" id="72032"/>
    <lineage>
        <taxon>Eukaryota</taxon>
        <taxon>Fungi</taxon>
        <taxon>Dikarya</taxon>
        <taxon>Ascomycota</taxon>
        <taxon>Pezizomycotina</taxon>
        <taxon>Sordariomycetes</taxon>
        <taxon>Hypocreomycetidae</taxon>
        <taxon>Microascales</taxon>
        <taxon>Ceratocystidaceae</taxon>
        <taxon>Thielaviopsis</taxon>
    </lineage>
</organism>
<dbReference type="Pfam" id="PF01717">
    <property type="entry name" value="Meth_synt_2"/>
    <property type="match status" value="1"/>
</dbReference>
<comment type="caution">
    <text evidence="2">The sequence shown here is derived from an EMBL/GenBank/DDBJ whole genome shotgun (WGS) entry which is preliminary data.</text>
</comment>
<dbReference type="PANTHER" id="PTHR43844">
    <property type="entry name" value="METHIONINE SYNTHASE"/>
    <property type="match status" value="1"/>
</dbReference>
<proteinExistence type="predicted"/>
<accession>A0A0F4ZF84</accession>
<dbReference type="GO" id="GO:0008270">
    <property type="term" value="F:zinc ion binding"/>
    <property type="evidence" value="ECO:0007669"/>
    <property type="project" value="InterPro"/>
</dbReference>
<dbReference type="EMBL" id="LAEV01001117">
    <property type="protein sequence ID" value="KKA28880.1"/>
    <property type="molecule type" value="Genomic_DNA"/>
</dbReference>
<name>A0A0F4ZF84_9PEZI</name>
<evidence type="ECO:0000313" key="3">
    <source>
        <dbReference type="Proteomes" id="UP000033483"/>
    </source>
</evidence>
<dbReference type="GO" id="GO:0009086">
    <property type="term" value="P:methionine biosynthetic process"/>
    <property type="evidence" value="ECO:0007669"/>
    <property type="project" value="InterPro"/>
</dbReference>
<evidence type="ECO:0000313" key="2">
    <source>
        <dbReference type="EMBL" id="KKA28880.1"/>
    </source>
</evidence>
<dbReference type="CDD" id="cd03311">
    <property type="entry name" value="CIMS_C_terminal_like"/>
    <property type="match status" value="1"/>
</dbReference>
<protein>
    <recommendedName>
        <fullName evidence="1">Cobalamin-independent methionine synthase MetE C-terminal/archaeal domain-containing protein</fullName>
    </recommendedName>
</protein>
<keyword evidence="3" id="KW-1185">Reference proteome</keyword>
<dbReference type="GO" id="GO:0003871">
    <property type="term" value="F:5-methyltetrahydropteroyltriglutamate-homocysteine S-methyltransferase activity"/>
    <property type="evidence" value="ECO:0007669"/>
    <property type="project" value="InterPro"/>
</dbReference>
<dbReference type="PANTHER" id="PTHR43844:SF2">
    <property type="entry name" value="SYNTHASE, VITAMIN-B12 INDEPENDENT, PUTATIVE (AFU_ORTHOLOGUE AFUA_3G12060)-RELATED"/>
    <property type="match status" value="1"/>
</dbReference>
<evidence type="ECO:0000259" key="1">
    <source>
        <dbReference type="Pfam" id="PF01717"/>
    </source>
</evidence>
<dbReference type="Gene3D" id="3.20.20.210">
    <property type="match status" value="1"/>
</dbReference>
<dbReference type="SUPFAM" id="SSF51726">
    <property type="entry name" value="UROD/MetE-like"/>
    <property type="match status" value="1"/>
</dbReference>
<reference evidence="2 3" key="1">
    <citation type="submission" date="2015-03" db="EMBL/GenBank/DDBJ databases">
        <authorList>
            <person name="Radwan O."/>
            <person name="Al-Naeli F.A."/>
            <person name="Rendon G.A."/>
            <person name="Fields C."/>
        </authorList>
    </citation>
    <scope>NUCLEOTIDE SEQUENCE [LARGE SCALE GENOMIC DNA]</scope>
    <source>
        <strain evidence="2">CR-DP1</strain>
    </source>
</reference>
<dbReference type="Proteomes" id="UP000033483">
    <property type="component" value="Unassembled WGS sequence"/>
</dbReference>
<dbReference type="InterPro" id="IPR038071">
    <property type="entry name" value="UROD/MetE-like_sf"/>
</dbReference>